<name>A0A5C5WTV7_9BACT</name>
<dbReference type="Proteomes" id="UP000316598">
    <property type="component" value="Unassembled WGS sequence"/>
</dbReference>
<dbReference type="Gene3D" id="1.20.120.450">
    <property type="entry name" value="dinb family like domain"/>
    <property type="match status" value="1"/>
</dbReference>
<dbReference type="AlphaFoldDB" id="A0A5C5WTV7"/>
<keyword evidence="3" id="KW-1185">Reference proteome</keyword>
<evidence type="ECO:0000313" key="3">
    <source>
        <dbReference type="Proteomes" id="UP000316598"/>
    </source>
</evidence>
<dbReference type="Pfam" id="PF12867">
    <property type="entry name" value="DinB_2"/>
    <property type="match status" value="1"/>
</dbReference>
<dbReference type="InterPro" id="IPR024775">
    <property type="entry name" value="DinB-like"/>
</dbReference>
<dbReference type="OrthoDB" id="9793216at2"/>
<dbReference type="EMBL" id="SJPI01000001">
    <property type="protein sequence ID" value="TWT53998.1"/>
    <property type="molecule type" value="Genomic_DNA"/>
</dbReference>
<gene>
    <name evidence="2" type="ORF">Pla22_16320</name>
</gene>
<feature type="domain" description="DinB-like" evidence="1">
    <location>
        <begin position="48"/>
        <end position="167"/>
    </location>
</feature>
<dbReference type="RefSeq" id="WP_146514118.1">
    <property type="nucleotide sequence ID" value="NZ_SJPI01000001.1"/>
</dbReference>
<sequence>MALASCRPDSSECSHAYHQKLVNQVDGEDALSVLRNQQYWICELGSFLCTEQVDKIHPPFGWTVRQVFEHCADAERIFGYRILRAAAGDSTGLSSWDENHYADARFGLGTFTNLITELGLLRQSNLLLLQRIAPRCWSQTVPVDGAPISVRAMAWVTAGHLAHHLNIVEKRCGVAVQRTPSM</sequence>
<evidence type="ECO:0000259" key="1">
    <source>
        <dbReference type="Pfam" id="PF12867"/>
    </source>
</evidence>
<accession>A0A5C5WTV7</accession>
<evidence type="ECO:0000313" key="2">
    <source>
        <dbReference type="EMBL" id="TWT53998.1"/>
    </source>
</evidence>
<dbReference type="SUPFAM" id="SSF109854">
    <property type="entry name" value="DinB/YfiT-like putative metalloenzymes"/>
    <property type="match status" value="1"/>
</dbReference>
<proteinExistence type="predicted"/>
<reference evidence="2 3" key="1">
    <citation type="submission" date="2019-02" db="EMBL/GenBank/DDBJ databases">
        <title>Deep-cultivation of Planctomycetes and their phenomic and genomic characterization uncovers novel biology.</title>
        <authorList>
            <person name="Wiegand S."/>
            <person name="Jogler M."/>
            <person name="Boedeker C."/>
            <person name="Pinto D."/>
            <person name="Vollmers J."/>
            <person name="Rivas-Marin E."/>
            <person name="Kohn T."/>
            <person name="Peeters S.H."/>
            <person name="Heuer A."/>
            <person name="Rast P."/>
            <person name="Oberbeckmann S."/>
            <person name="Bunk B."/>
            <person name="Jeske O."/>
            <person name="Meyerdierks A."/>
            <person name="Storesund J.E."/>
            <person name="Kallscheuer N."/>
            <person name="Luecker S."/>
            <person name="Lage O.M."/>
            <person name="Pohl T."/>
            <person name="Merkel B.J."/>
            <person name="Hornburger P."/>
            <person name="Mueller R.-W."/>
            <person name="Bruemmer F."/>
            <person name="Labrenz M."/>
            <person name="Spormann A.M."/>
            <person name="Op Den Camp H."/>
            <person name="Overmann J."/>
            <person name="Amann R."/>
            <person name="Jetten M.S.M."/>
            <person name="Mascher T."/>
            <person name="Medema M.H."/>
            <person name="Devos D.P."/>
            <person name="Kaster A.-K."/>
            <person name="Ovreas L."/>
            <person name="Rohde M."/>
            <person name="Galperin M.Y."/>
            <person name="Jogler C."/>
        </authorList>
    </citation>
    <scope>NUCLEOTIDE SEQUENCE [LARGE SCALE GENOMIC DNA]</scope>
    <source>
        <strain evidence="2 3">Pla22</strain>
    </source>
</reference>
<organism evidence="2 3">
    <name type="scientific">Rubripirellula amarantea</name>
    <dbReference type="NCBI Taxonomy" id="2527999"/>
    <lineage>
        <taxon>Bacteria</taxon>
        <taxon>Pseudomonadati</taxon>
        <taxon>Planctomycetota</taxon>
        <taxon>Planctomycetia</taxon>
        <taxon>Pirellulales</taxon>
        <taxon>Pirellulaceae</taxon>
        <taxon>Rubripirellula</taxon>
    </lineage>
</organism>
<protein>
    <submittedName>
        <fullName evidence="2">DinB superfamily protein</fullName>
    </submittedName>
</protein>
<comment type="caution">
    <text evidence="2">The sequence shown here is derived from an EMBL/GenBank/DDBJ whole genome shotgun (WGS) entry which is preliminary data.</text>
</comment>
<dbReference type="InterPro" id="IPR034660">
    <property type="entry name" value="DinB/YfiT-like"/>
</dbReference>